<keyword evidence="4" id="KW-1185">Reference proteome</keyword>
<dbReference type="AlphaFoldDB" id="A0AAP3E067"/>
<feature type="transmembrane region" description="Helical" evidence="1">
    <location>
        <begin position="7"/>
        <end position="25"/>
    </location>
</feature>
<protein>
    <submittedName>
        <fullName evidence="2">Uncharacterized protein</fullName>
    </submittedName>
</protein>
<keyword evidence="1" id="KW-0812">Transmembrane</keyword>
<accession>A0AAP3E067</accession>
<keyword evidence="1" id="KW-1133">Transmembrane helix</keyword>
<dbReference type="EMBL" id="JAOPKA010000001">
    <property type="protein sequence ID" value="MCU4740091.1"/>
    <property type="molecule type" value="Genomic_DNA"/>
</dbReference>
<dbReference type="Proteomes" id="UP001321018">
    <property type="component" value="Unassembled WGS sequence"/>
</dbReference>
<dbReference type="Proteomes" id="UP001320972">
    <property type="component" value="Unassembled WGS sequence"/>
</dbReference>
<proteinExistence type="predicted"/>
<gene>
    <name evidence="3" type="ORF">OB955_03375</name>
    <name evidence="2" type="ORF">OB960_01580</name>
</gene>
<comment type="caution">
    <text evidence="2">The sequence shown here is derived from an EMBL/GenBank/DDBJ whole genome shotgun (WGS) entry which is preliminary data.</text>
</comment>
<dbReference type="RefSeq" id="WP_338001944.1">
    <property type="nucleotide sequence ID" value="NZ_JAOPKA010000001.1"/>
</dbReference>
<keyword evidence="1" id="KW-0472">Membrane</keyword>
<feature type="transmembrane region" description="Helical" evidence="1">
    <location>
        <begin position="31"/>
        <end position="49"/>
    </location>
</feature>
<dbReference type="EMBL" id="JAOPKB010000001">
    <property type="protein sequence ID" value="MCU4971779.1"/>
    <property type="molecule type" value="Genomic_DNA"/>
</dbReference>
<evidence type="ECO:0000256" key="1">
    <source>
        <dbReference type="SAM" id="Phobius"/>
    </source>
</evidence>
<reference evidence="2 4" key="1">
    <citation type="submission" date="2022-09" db="EMBL/GenBank/DDBJ databases">
        <title>Enrichment on poylsaccharides allowed isolation of novel metabolic and taxonomic groups of Haloarchaea.</title>
        <authorList>
            <person name="Sorokin D.Y."/>
            <person name="Elcheninov A.G."/>
            <person name="Khizhniak T.V."/>
            <person name="Kolganova T.V."/>
            <person name="Kublanov I.V."/>
        </authorList>
    </citation>
    <scope>NUCLEOTIDE SEQUENCE</scope>
    <source>
        <strain evidence="3 4">AArc-m2/3/4</strain>
        <strain evidence="2">AArc-xg1-1</strain>
    </source>
</reference>
<evidence type="ECO:0000313" key="3">
    <source>
        <dbReference type="EMBL" id="MCU4971779.1"/>
    </source>
</evidence>
<evidence type="ECO:0000313" key="4">
    <source>
        <dbReference type="Proteomes" id="UP001320972"/>
    </source>
</evidence>
<organism evidence="2 5">
    <name type="scientific">Natronoglomus mannanivorans</name>
    <dbReference type="NCBI Taxonomy" id="2979990"/>
    <lineage>
        <taxon>Archaea</taxon>
        <taxon>Methanobacteriati</taxon>
        <taxon>Methanobacteriota</taxon>
        <taxon>Stenosarchaea group</taxon>
        <taxon>Halobacteria</taxon>
        <taxon>Halobacteriales</taxon>
        <taxon>Natrialbaceae</taxon>
        <taxon>Natronoglomus</taxon>
    </lineage>
</organism>
<evidence type="ECO:0000313" key="2">
    <source>
        <dbReference type="EMBL" id="MCU4740091.1"/>
    </source>
</evidence>
<evidence type="ECO:0000313" key="5">
    <source>
        <dbReference type="Proteomes" id="UP001321018"/>
    </source>
</evidence>
<sequence length="52" mass="5922">MNPNRLRLFYLFGIVLNLIALAYALADGETLFAPAFVLVIIYLAARYRMVET</sequence>
<name>A0AAP3E067_9EURY</name>